<accession>A0ABD3NWE6</accession>
<dbReference type="Pfam" id="PF00852">
    <property type="entry name" value="Glyco_transf_10"/>
    <property type="match status" value="1"/>
</dbReference>
<keyword evidence="5" id="KW-0812">Transmembrane</keyword>
<keyword evidence="8" id="KW-1185">Reference proteome</keyword>
<dbReference type="PANTHER" id="PTHR11929">
    <property type="entry name" value="ALPHA- 1,3 -FUCOSYLTRANSFERASE"/>
    <property type="match status" value="1"/>
</dbReference>
<protein>
    <recommendedName>
        <fullName evidence="5">Fucosyltransferase</fullName>
        <ecNumber evidence="5">2.4.1.-</ecNumber>
    </recommendedName>
</protein>
<evidence type="ECO:0000256" key="4">
    <source>
        <dbReference type="ARBA" id="ARBA00022679"/>
    </source>
</evidence>
<dbReference type="EMBL" id="JALLPJ020000919">
    <property type="protein sequence ID" value="KAL3779771.1"/>
    <property type="molecule type" value="Genomic_DNA"/>
</dbReference>
<dbReference type="GO" id="GO:0032580">
    <property type="term" value="C:Golgi cisterna membrane"/>
    <property type="evidence" value="ECO:0007669"/>
    <property type="project" value="UniProtKB-SubCell"/>
</dbReference>
<evidence type="ECO:0000256" key="2">
    <source>
        <dbReference type="ARBA" id="ARBA00008919"/>
    </source>
</evidence>
<feature type="domain" description="Fucosyltransferase C-terminal" evidence="6">
    <location>
        <begin position="254"/>
        <end position="338"/>
    </location>
</feature>
<dbReference type="Proteomes" id="UP001530400">
    <property type="component" value="Unassembled WGS sequence"/>
</dbReference>
<dbReference type="InterPro" id="IPR038577">
    <property type="entry name" value="GT10-like_C_sf"/>
</dbReference>
<dbReference type="Gene3D" id="3.40.50.11660">
    <property type="entry name" value="Glycosyl transferase family 10, C-terminal domain"/>
    <property type="match status" value="1"/>
</dbReference>
<keyword evidence="3 5" id="KW-0328">Glycosyltransferase</keyword>
<keyword evidence="5" id="KW-0333">Golgi apparatus</keyword>
<dbReference type="GO" id="GO:0016757">
    <property type="term" value="F:glycosyltransferase activity"/>
    <property type="evidence" value="ECO:0007669"/>
    <property type="project" value="UniProtKB-UniRule"/>
</dbReference>
<comment type="subcellular location">
    <subcellularLocation>
        <location evidence="5">Golgi apparatus</location>
        <location evidence="5">Golgi stack membrane</location>
        <topology evidence="5">Single-pass type II membrane protein</topology>
    </subcellularLocation>
</comment>
<dbReference type="SUPFAM" id="SSF53756">
    <property type="entry name" value="UDP-Glycosyltransferase/glycogen phosphorylase"/>
    <property type="match status" value="1"/>
</dbReference>
<evidence type="ECO:0000256" key="5">
    <source>
        <dbReference type="RuleBase" id="RU003832"/>
    </source>
</evidence>
<comment type="caution">
    <text evidence="7">The sequence shown here is derived from an EMBL/GenBank/DDBJ whole genome shotgun (WGS) entry which is preliminary data.</text>
</comment>
<dbReference type="EC" id="2.4.1.-" evidence="5"/>
<dbReference type="PANTHER" id="PTHR11929:SF194">
    <property type="entry name" value="ALPHA-(1,3)-FUCOSYLTRANSFERASE 10"/>
    <property type="match status" value="1"/>
</dbReference>
<feature type="non-terminal residue" evidence="7">
    <location>
        <position position="1"/>
    </location>
</feature>
<gene>
    <name evidence="7" type="ORF">ACHAWO_002000</name>
</gene>
<evidence type="ECO:0000313" key="7">
    <source>
        <dbReference type="EMBL" id="KAL3779771.1"/>
    </source>
</evidence>
<evidence type="ECO:0000256" key="1">
    <source>
        <dbReference type="ARBA" id="ARBA00004922"/>
    </source>
</evidence>
<dbReference type="InterPro" id="IPR001503">
    <property type="entry name" value="Glyco_trans_10"/>
</dbReference>
<proteinExistence type="inferred from homology"/>
<name>A0ABD3NWE6_9STRA</name>
<organism evidence="7 8">
    <name type="scientific">Cyclotella atomus</name>
    <dbReference type="NCBI Taxonomy" id="382360"/>
    <lineage>
        <taxon>Eukaryota</taxon>
        <taxon>Sar</taxon>
        <taxon>Stramenopiles</taxon>
        <taxon>Ochrophyta</taxon>
        <taxon>Bacillariophyta</taxon>
        <taxon>Coscinodiscophyceae</taxon>
        <taxon>Thalassiosirophycidae</taxon>
        <taxon>Stephanodiscales</taxon>
        <taxon>Stephanodiscaceae</taxon>
        <taxon>Cyclotella</taxon>
    </lineage>
</organism>
<sequence length="437" mass="50604">AAAHELFVTSAEDLSPKTEYIPWDSSTWPWEFTYEPSNQPYLVVCHRISDWIYPISRHFKILRIIDGEVPPWNSTALLLHEDTFCENHTYVKEAVRRRGLARYLDTDDLMNGWNNGVFWPEALQSTQVLRSIQNRPALVRIRGEVFWRNKGDSCSDVDFIVDRQTERLFDDCFTIHFIQGMSSAYLREHAEEKDDGGLGVDQTFDLYTNKVMHPKANPAVPFPYSKFCSFLIRFDPNNLVAMFNSSSYDIDAIVRHLFFRQLSEYKPCERVTNCKGNPYNSYKCMMQHKFHITMENSAVQGYISEKLFMGALGAGIPIYFGAPDVGSFLNVNSFISCNISLAVIEKMRSFYPRHAKPRPFLFNLSSPFPTEEELFNWADKYLRPELKPCVDRVIELDRNDTLYKQVASEPFITNLDVLNGQYPFRAIEFALDALKNS</sequence>
<keyword evidence="4 5" id="KW-0808">Transferase</keyword>
<dbReference type="AlphaFoldDB" id="A0ABD3NWE6"/>
<evidence type="ECO:0000256" key="3">
    <source>
        <dbReference type="ARBA" id="ARBA00022676"/>
    </source>
</evidence>
<keyword evidence="5" id="KW-0472">Membrane</keyword>
<comment type="pathway">
    <text evidence="1">Protein modification; protein glycosylation.</text>
</comment>
<evidence type="ECO:0000313" key="8">
    <source>
        <dbReference type="Proteomes" id="UP001530400"/>
    </source>
</evidence>
<evidence type="ECO:0000259" key="6">
    <source>
        <dbReference type="Pfam" id="PF00852"/>
    </source>
</evidence>
<comment type="similarity">
    <text evidence="2 5">Belongs to the glycosyltransferase 10 family.</text>
</comment>
<reference evidence="7 8" key="1">
    <citation type="submission" date="2024-10" db="EMBL/GenBank/DDBJ databases">
        <title>Updated reference genomes for cyclostephanoid diatoms.</title>
        <authorList>
            <person name="Roberts W.R."/>
            <person name="Alverson A.J."/>
        </authorList>
    </citation>
    <scope>NUCLEOTIDE SEQUENCE [LARGE SCALE GENOMIC DNA]</scope>
    <source>
        <strain evidence="7 8">AJA010-31</strain>
    </source>
</reference>
<dbReference type="InterPro" id="IPR055270">
    <property type="entry name" value="Glyco_tran_10_C"/>
</dbReference>